<dbReference type="PATRIC" id="fig|592022.4.peg.644"/>
<evidence type="ECO:0000256" key="3">
    <source>
        <dbReference type="ARBA" id="ARBA00023235"/>
    </source>
</evidence>
<dbReference type="GeneID" id="93641086"/>
<evidence type="ECO:0000313" key="8">
    <source>
        <dbReference type="Proteomes" id="UP000031829"/>
    </source>
</evidence>
<feature type="domain" description="Pseudouridine synthase RsuA/RluA-like" evidence="6">
    <location>
        <begin position="92"/>
        <end position="240"/>
    </location>
</feature>
<dbReference type="FunFam" id="3.30.2350.10:FF:000005">
    <property type="entry name" value="Pseudouridine synthase"/>
    <property type="match status" value="1"/>
</dbReference>
<dbReference type="GO" id="GO:0009982">
    <property type="term" value="F:pseudouridine synthase activity"/>
    <property type="evidence" value="ECO:0007669"/>
    <property type="project" value="InterPro"/>
</dbReference>
<accession>A0A0B6AM03</accession>
<dbReference type="InterPro" id="IPR006224">
    <property type="entry name" value="PsdUridine_synth_RluA-like_CS"/>
</dbReference>
<comment type="similarity">
    <text evidence="2 5">Belongs to the pseudouridine synthase RluA family.</text>
</comment>
<proteinExistence type="inferred from homology"/>
<keyword evidence="3 5" id="KW-0413">Isomerase</keyword>
<sequence>MKQVFTLSWTVDHSFEGVAVREFLKEHDISKASLTDIKFRGGAIEVNGKHATVRYILQKGDEIKVAFPPEKASESLLPKAIPLDIVYEDEYILVLNKQPNMPSIPSREHLTWSLSNAVLYYYEKNNINSTVHLVNRLDRDTSGLLIVAKHRHVHYLFSKAQKEHEIKRVYRAFVHGKLVGKETIEAPIGRKESSIIEREVREDGQFAITHYTALRQYSSFTEVALSLETGRTHQIRVHMAYKGYPLLGDTLYGGTNHLISRQALHSYELTFFHPFLQKTLSFTAPLPPDMQKLQIVKESRFF</sequence>
<dbReference type="EC" id="5.4.99.-" evidence="5"/>
<dbReference type="PANTHER" id="PTHR21600">
    <property type="entry name" value="MITOCHONDRIAL RNA PSEUDOURIDINE SYNTHASE"/>
    <property type="match status" value="1"/>
</dbReference>
<dbReference type="InterPro" id="IPR006225">
    <property type="entry name" value="PsdUridine_synth_RluC/D"/>
</dbReference>
<dbReference type="PANTHER" id="PTHR21600:SF35">
    <property type="entry name" value="PSEUDOURIDINE SYNTHASE"/>
    <property type="match status" value="1"/>
</dbReference>
<dbReference type="CDD" id="cd02869">
    <property type="entry name" value="PseudoU_synth_RluA_like"/>
    <property type="match status" value="1"/>
</dbReference>
<reference evidence="7 8" key="1">
    <citation type="journal article" date="2015" name="Genome Announc.">
        <title>Complete genome sequences for 35 biothreat assay-relevant bacillus species.</title>
        <authorList>
            <person name="Johnson S.L."/>
            <person name="Daligault H.E."/>
            <person name="Davenport K.W."/>
            <person name="Jaissle J."/>
            <person name="Frey K.G."/>
            <person name="Ladner J.T."/>
            <person name="Broomall S.M."/>
            <person name="Bishop-Lilly K.A."/>
            <person name="Bruce D.C."/>
            <person name="Gibbons H.S."/>
            <person name="Coyne S.R."/>
            <person name="Lo C.C."/>
            <person name="Meincke L."/>
            <person name="Munk A.C."/>
            <person name="Koroleva G.I."/>
            <person name="Rosenzweig C.N."/>
            <person name="Palacios G.F."/>
            <person name="Redden C.L."/>
            <person name="Minogue T.D."/>
            <person name="Chain P.S."/>
        </authorList>
    </citation>
    <scope>NUCLEOTIDE SEQUENCE [LARGE SCALE GENOMIC DNA]</scope>
    <source>
        <strain evidence="8">ATCC 14581 / DSM 32 / JCM 2506 / NBRC 15308 / NCIMB 9376 / NCTC 10342 / NRRL B-14308 / VKM B-512</strain>
    </source>
</reference>
<organism evidence="7 8">
    <name type="scientific">Priestia megaterium (strain ATCC 14581 / DSM 32 / CCUG 1817 / JCM 2506 / NBRC 15308 / NCIMB 9376 / NCTC 10342 / NRRL B-14308 / VKM B-512 / Ford 19)</name>
    <name type="common">Bacillus megaterium</name>
    <dbReference type="NCBI Taxonomy" id="1348623"/>
    <lineage>
        <taxon>Bacteria</taxon>
        <taxon>Bacillati</taxon>
        <taxon>Bacillota</taxon>
        <taxon>Bacilli</taxon>
        <taxon>Bacillales</taxon>
        <taxon>Bacillaceae</taxon>
        <taxon>Priestia</taxon>
    </lineage>
</organism>
<dbReference type="RefSeq" id="WP_013081773.1">
    <property type="nucleotide sequence ID" value="NZ_BCVB01000007.1"/>
</dbReference>
<dbReference type="GO" id="GO:0140098">
    <property type="term" value="F:catalytic activity, acting on RNA"/>
    <property type="evidence" value="ECO:0007669"/>
    <property type="project" value="UniProtKB-ARBA"/>
</dbReference>
<dbReference type="SUPFAM" id="SSF55120">
    <property type="entry name" value="Pseudouridine synthase"/>
    <property type="match status" value="1"/>
</dbReference>
<dbReference type="InterPro" id="IPR006145">
    <property type="entry name" value="PsdUridine_synth_RsuA/RluA"/>
</dbReference>
<keyword evidence="4" id="KW-0694">RNA-binding</keyword>
<comment type="function">
    <text evidence="5">Responsible for synthesis of pseudouridine from uracil.</text>
</comment>
<evidence type="ECO:0000256" key="2">
    <source>
        <dbReference type="ARBA" id="ARBA00010876"/>
    </source>
</evidence>
<dbReference type="HOGENOM" id="CLU_016902_8_2_9"/>
<gene>
    <name evidence="7" type="ORF">BG04_3021</name>
</gene>
<dbReference type="GO" id="GO:0003723">
    <property type="term" value="F:RNA binding"/>
    <property type="evidence" value="ECO:0007669"/>
    <property type="project" value="UniProtKB-KW"/>
</dbReference>
<evidence type="ECO:0000259" key="6">
    <source>
        <dbReference type="Pfam" id="PF00849"/>
    </source>
</evidence>
<dbReference type="InterPro" id="IPR020103">
    <property type="entry name" value="PsdUridine_synth_cat_dom_sf"/>
</dbReference>
<dbReference type="AlphaFoldDB" id="A0A0B6AM03"/>
<dbReference type="PROSITE" id="PS01129">
    <property type="entry name" value="PSI_RLU"/>
    <property type="match status" value="1"/>
</dbReference>
<evidence type="ECO:0000313" key="7">
    <source>
        <dbReference type="EMBL" id="AJI20849.1"/>
    </source>
</evidence>
<dbReference type="EMBL" id="CP009920">
    <property type="protein sequence ID" value="AJI20849.1"/>
    <property type="molecule type" value="Genomic_DNA"/>
</dbReference>
<dbReference type="KEGG" id="bmeg:BG04_3021"/>
<dbReference type="Proteomes" id="UP000031829">
    <property type="component" value="Chromosome"/>
</dbReference>
<dbReference type="PROSITE" id="PS50889">
    <property type="entry name" value="S4"/>
    <property type="match status" value="1"/>
</dbReference>
<evidence type="ECO:0000256" key="1">
    <source>
        <dbReference type="ARBA" id="ARBA00000073"/>
    </source>
</evidence>
<protein>
    <recommendedName>
        <fullName evidence="5">Pseudouridine synthase</fullName>
        <ecNumber evidence="5">5.4.99.-</ecNumber>
    </recommendedName>
</protein>
<dbReference type="Pfam" id="PF00849">
    <property type="entry name" value="PseudoU_synth_2"/>
    <property type="match status" value="1"/>
</dbReference>
<evidence type="ECO:0000256" key="5">
    <source>
        <dbReference type="RuleBase" id="RU362028"/>
    </source>
</evidence>
<comment type="catalytic activity">
    <reaction evidence="1 5">
        <text>a uridine in RNA = a pseudouridine in RNA</text>
        <dbReference type="Rhea" id="RHEA:48348"/>
        <dbReference type="Rhea" id="RHEA-COMP:12068"/>
        <dbReference type="Rhea" id="RHEA-COMP:12069"/>
        <dbReference type="ChEBI" id="CHEBI:65314"/>
        <dbReference type="ChEBI" id="CHEBI:65315"/>
    </reaction>
</comment>
<name>A0A0B6AM03_PRIM2</name>
<dbReference type="NCBIfam" id="TIGR00005">
    <property type="entry name" value="rluA_subfam"/>
    <property type="match status" value="1"/>
</dbReference>
<dbReference type="InterPro" id="IPR050188">
    <property type="entry name" value="RluA_PseudoU_synthase"/>
</dbReference>
<dbReference type="GO" id="GO:0000455">
    <property type="term" value="P:enzyme-directed rRNA pseudouridine synthesis"/>
    <property type="evidence" value="ECO:0007669"/>
    <property type="project" value="TreeGrafter"/>
</dbReference>
<evidence type="ECO:0000256" key="4">
    <source>
        <dbReference type="PROSITE-ProRule" id="PRU00182"/>
    </source>
</evidence>
<dbReference type="Gene3D" id="3.30.2350.10">
    <property type="entry name" value="Pseudouridine synthase"/>
    <property type="match status" value="1"/>
</dbReference>